<feature type="non-terminal residue" evidence="1">
    <location>
        <position position="1"/>
    </location>
</feature>
<evidence type="ECO:0000313" key="1">
    <source>
        <dbReference type="EMBL" id="RLO05024.1"/>
    </source>
</evidence>
<comment type="caution">
    <text evidence="1">The sequence shown here is derived from an EMBL/GenBank/DDBJ whole genome shotgun (WGS) entry which is preliminary data.</text>
</comment>
<dbReference type="AlphaFoldDB" id="A0A9X8DWE6"/>
<reference evidence="1 2" key="1">
    <citation type="journal article" date="2018" name="J. Invertebr. Pathol.">
        <title>New genotyping method for the causative agent of crayfish plague (Aphanomyces astaci) based on whole genome data.</title>
        <authorList>
            <person name="Minardi D."/>
            <person name="Studholme D.J."/>
            <person name="van der Giezen M."/>
            <person name="Pretto T."/>
            <person name="Oidtmann B."/>
        </authorList>
    </citation>
    <scope>NUCLEOTIDE SEQUENCE [LARGE SCALE GENOMIC DNA]</scope>
    <source>
        <strain evidence="1 2">KB13</strain>
    </source>
</reference>
<dbReference type="Proteomes" id="UP000275652">
    <property type="component" value="Unassembled WGS sequence"/>
</dbReference>
<organism evidence="1 2">
    <name type="scientific">Aphanomyces astaci</name>
    <name type="common">Crayfish plague agent</name>
    <dbReference type="NCBI Taxonomy" id="112090"/>
    <lineage>
        <taxon>Eukaryota</taxon>
        <taxon>Sar</taxon>
        <taxon>Stramenopiles</taxon>
        <taxon>Oomycota</taxon>
        <taxon>Saprolegniomycetes</taxon>
        <taxon>Saprolegniales</taxon>
        <taxon>Verrucalvaceae</taxon>
        <taxon>Aphanomyces</taxon>
    </lineage>
</organism>
<dbReference type="InterPro" id="IPR026749">
    <property type="entry name" value="Tmem135"/>
</dbReference>
<dbReference type="EMBL" id="QUTI01027808">
    <property type="protein sequence ID" value="RLO05024.1"/>
    <property type="molecule type" value="Genomic_DNA"/>
</dbReference>
<accession>A0A9X8DWE6</accession>
<evidence type="ECO:0000313" key="2">
    <source>
        <dbReference type="Proteomes" id="UP000275652"/>
    </source>
</evidence>
<evidence type="ECO:0008006" key="3">
    <source>
        <dbReference type="Google" id="ProtNLM"/>
    </source>
</evidence>
<dbReference type="PANTHER" id="PTHR12459:SF6">
    <property type="entry name" value="GB|AAD46013.1"/>
    <property type="match status" value="1"/>
</dbReference>
<name>A0A9X8DWE6_APHAT</name>
<protein>
    <recommendedName>
        <fullName evidence="3">Transmembrane protein 135 N-terminal domain-containing protein</fullName>
    </recommendedName>
</protein>
<dbReference type="PANTHER" id="PTHR12459">
    <property type="entry name" value="TRANSMEMBRANE PROTEIN 135-RELATED"/>
    <property type="match status" value="1"/>
</dbReference>
<proteinExistence type="predicted"/>
<sequence>VAMRVLQFTQRTLRGAAVEPADVIRFLDDKASPVVYNIAHNHPESLPCSLIHHGSASCTLGFGMTFWKAARRTFPLYLSLNIVPRVVLDLHRFVKAYVAITCIHGHGWYKSYRGRPVTTVLKGTWGGVRSTAFLGTFVALYQATVCVQKLMFRSDSKATYFVAELALYVLPRALDLLYITLRDKRVLAEMAYGEVMLFACSMGTLMFCFEVHQDLDDD</sequence>
<gene>
    <name evidence="1" type="ORF">DYB28_010050</name>
</gene>